<reference evidence="3" key="1">
    <citation type="submission" date="2019-09" db="EMBL/GenBank/DDBJ databases">
        <title>Antimicrobial potential of Antarctic Bacteria.</title>
        <authorList>
            <person name="Benaud N."/>
            <person name="Edwards R.J."/>
            <person name="Ferrari B.C."/>
        </authorList>
    </citation>
    <scope>NUCLEOTIDE SEQUENCE [LARGE SCALE GENOMIC DNA]</scope>
    <source>
        <strain evidence="3">INR9</strain>
    </source>
</reference>
<name>A0A7G6Y906_9MICO</name>
<dbReference type="KEGG" id="lse:F1C12_07365"/>
<feature type="chain" id="PRO_5039694323" evidence="1">
    <location>
        <begin position="29"/>
        <end position="60"/>
    </location>
</feature>
<gene>
    <name evidence="2" type="ORF">F1C12_07365</name>
</gene>
<keyword evidence="1" id="KW-0732">Signal</keyword>
<proteinExistence type="predicted"/>
<protein>
    <submittedName>
        <fullName evidence="2">Uncharacterized protein</fullName>
    </submittedName>
</protein>
<accession>A0A7G6Y906</accession>
<dbReference type="AlphaFoldDB" id="A0A7G6Y906"/>
<organism evidence="2 3">
    <name type="scientific">Leifsonia shinshuensis</name>
    <dbReference type="NCBI Taxonomy" id="150026"/>
    <lineage>
        <taxon>Bacteria</taxon>
        <taxon>Bacillati</taxon>
        <taxon>Actinomycetota</taxon>
        <taxon>Actinomycetes</taxon>
        <taxon>Micrococcales</taxon>
        <taxon>Microbacteriaceae</taxon>
        <taxon>Leifsonia</taxon>
    </lineage>
</organism>
<evidence type="ECO:0000313" key="3">
    <source>
        <dbReference type="Proteomes" id="UP000515511"/>
    </source>
</evidence>
<dbReference type="Proteomes" id="UP000515511">
    <property type="component" value="Chromosome"/>
</dbReference>
<feature type="signal peptide" evidence="1">
    <location>
        <begin position="1"/>
        <end position="28"/>
    </location>
</feature>
<dbReference type="RefSeq" id="WP_185278143.1">
    <property type="nucleotide sequence ID" value="NZ_CP043641.1"/>
</dbReference>
<dbReference type="EMBL" id="CP043641">
    <property type="protein sequence ID" value="QNE34971.1"/>
    <property type="molecule type" value="Genomic_DNA"/>
</dbReference>
<evidence type="ECO:0000313" key="2">
    <source>
        <dbReference type="EMBL" id="QNE34971.1"/>
    </source>
</evidence>
<sequence length="60" mass="6001">MNARIRAAATTLAAVAAVTLTVSGPVTAEAKVKGVDSGTVTAMYKPGPPPVWCGSVRLCS</sequence>
<evidence type="ECO:0000256" key="1">
    <source>
        <dbReference type="SAM" id="SignalP"/>
    </source>
</evidence>